<evidence type="ECO:0000313" key="2">
    <source>
        <dbReference type="EMBL" id="CAG8470014.1"/>
    </source>
</evidence>
<dbReference type="InterPro" id="IPR000719">
    <property type="entry name" value="Prot_kinase_dom"/>
</dbReference>
<dbReference type="InterPro" id="IPR011009">
    <property type="entry name" value="Kinase-like_dom_sf"/>
</dbReference>
<dbReference type="InterPro" id="IPR051286">
    <property type="entry name" value="JAK"/>
</dbReference>
<evidence type="ECO:0000313" key="3">
    <source>
        <dbReference type="Proteomes" id="UP000789901"/>
    </source>
</evidence>
<proteinExistence type="predicted"/>
<dbReference type="SUPFAM" id="SSF56112">
    <property type="entry name" value="Protein kinase-like (PK-like)"/>
    <property type="match status" value="1"/>
</dbReference>
<dbReference type="PANTHER" id="PTHR45807:SF7">
    <property type="entry name" value="TYROSINE-PROTEIN KINASE HOPSCOTCH"/>
    <property type="match status" value="1"/>
</dbReference>
<comment type="caution">
    <text evidence="2">The sequence shown here is derived from an EMBL/GenBank/DDBJ whole genome shotgun (WGS) entry which is preliminary data.</text>
</comment>
<reference evidence="2 3" key="1">
    <citation type="submission" date="2021-06" db="EMBL/GenBank/DDBJ databases">
        <authorList>
            <person name="Kallberg Y."/>
            <person name="Tangrot J."/>
            <person name="Rosling A."/>
        </authorList>
    </citation>
    <scope>NUCLEOTIDE SEQUENCE [LARGE SCALE GENOMIC DNA]</scope>
    <source>
        <strain evidence="2 3">120-4 pot B 10/14</strain>
    </source>
</reference>
<dbReference type="Proteomes" id="UP000789901">
    <property type="component" value="Unassembled WGS sequence"/>
</dbReference>
<sequence length="269" mass="31327">MSSNSDDDLRYEKCVVCKKSQTGDNCPIEYYDNNTQDWHRSSSEKTDIVLKSINNSNNINIPDEFFDEIKAQMTSFVDFGYTIRCFGVTKCSTGNYMMIMEYKKDGGLHEYLDKNFYLLTWEQKLDILYTAIKGLSKIHKAKLIHKDFHAGNIIIENNVSYIADFGLCKRVNSDDKKHRPNTNEDITPQIITDLIKSCWDDNPDVRPKAINLVDMLSKYRRKDHEIWAQIKVIEDKMDFNIPPEKAGLNYKKPLEQTFYTSKLISELSK</sequence>
<dbReference type="PROSITE" id="PS50011">
    <property type="entry name" value="PROTEIN_KINASE_DOM"/>
    <property type="match status" value="1"/>
</dbReference>
<evidence type="ECO:0000259" key="1">
    <source>
        <dbReference type="PROSITE" id="PS50011"/>
    </source>
</evidence>
<gene>
    <name evidence="2" type="ORF">GMARGA_LOCUS729</name>
</gene>
<dbReference type="PANTHER" id="PTHR45807">
    <property type="entry name" value="TYROSINE-PROTEIN KINASE HOPSCOTCH"/>
    <property type="match status" value="1"/>
</dbReference>
<dbReference type="Pfam" id="PF07714">
    <property type="entry name" value="PK_Tyr_Ser-Thr"/>
    <property type="match status" value="1"/>
</dbReference>
<dbReference type="Gene3D" id="1.10.510.10">
    <property type="entry name" value="Transferase(Phosphotransferase) domain 1"/>
    <property type="match status" value="2"/>
</dbReference>
<keyword evidence="3" id="KW-1185">Reference proteome</keyword>
<name>A0ABM8VXB2_GIGMA</name>
<dbReference type="InterPro" id="IPR001245">
    <property type="entry name" value="Ser-Thr/Tyr_kinase_cat_dom"/>
</dbReference>
<organism evidence="2 3">
    <name type="scientific">Gigaspora margarita</name>
    <dbReference type="NCBI Taxonomy" id="4874"/>
    <lineage>
        <taxon>Eukaryota</taxon>
        <taxon>Fungi</taxon>
        <taxon>Fungi incertae sedis</taxon>
        <taxon>Mucoromycota</taxon>
        <taxon>Glomeromycotina</taxon>
        <taxon>Glomeromycetes</taxon>
        <taxon>Diversisporales</taxon>
        <taxon>Gigasporaceae</taxon>
        <taxon>Gigaspora</taxon>
    </lineage>
</organism>
<dbReference type="EMBL" id="CAJVQB010000138">
    <property type="protein sequence ID" value="CAG8470014.1"/>
    <property type="molecule type" value="Genomic_DNA"/>
</dbReference>
<feature type="domain" description="Protein kinase" evidence="1">
    <location>
        <begin position="1"/>
        <end position="269"/>
    </location>
</feature>
<accession>A0ABM8VXB2</accession>
<protein>
    <submittedName>
        <fullName evidence="2">38149_t:CDS:1</fullName>
    </submittedName>
</protein>